<name>A0ABS5T113_9GAMM</name>
<reference evidence="4 5" key="1">
    <citation type="submission" date="2020-04" db="EMBL/GenBank/DDBJ databases">
        <title>Genome sequencing of Rosenbergiella species.</title>
        <authorList>
            <person name="Alvarez-Perez S."/>
            <person name="Lievens B."/>
        </authorList>
    </citation>
    <scope>NUCLEOTIDE SEQUENCE [LARGE SCALE GENOMIC DNA]</scope>
    <source>
        <strain evidence="4 5">S61</strain>
    </source>
</reference>
<evidence type="ECO:0000313" key="5">
    <source>
        <dbReference type="Proteomes" id="UP000790096"/>
    </source>
</evidence>
<comment type="caution">
    <text evidence="4">The sequence shown here is derived from an EMBL/GenBank/DDBJ whole genome shotgun (WGS) entry which is preliminary data.</text>
</comment>
<evidence type="ECO:0000259" key="3">
    <source>
        <dbReference type="Pfam" id="PF08437"/>
    </source>
</evidence>
<evidence type="ECO:0000256" key="1">
    <source>
        <dbReference type="ARBA" id="ARBA00006351"/>
    </source>
</evidence>
<accession>A0ABS5T113</accession>
<dbReference type="Pfam" id="PF08437">
    <property type="entry name" value="Glyco_transf_8C"/>
    <property type="match status" value="1"/>
</dbReference>
<sequence length="98" mass="11856">MYNYIIDLNYKYKCNRNLPHKKAALFHFVGLTKPWHTWSIFYEECSPFKVAKLSSPWRDEPLISPRTKNNYKYAAKHLRFNGLYLKSIINYLQYKVMS</sequence>
<organism evidence="4 5">
    <name type="scientific">Rosenbergiella gaditana</name>
    <dbReference type="NCBI Taxonomy" id="2726987"/>
    <lineage>
        <taxon>Bacteria</taxon>
        <taxon>Pseudomonadati</taxon>
        <taxon>Pseudomonadota</taxon>
        <taxon>Gammaproteobacteria</taxon>
        <taxon>Enterobacterales</taxon>
        <taxon>Erwiniaceae</taxon>
        <taxon>Rosenbergiella</taxon>
    </lineage>
</organism>
<comment type="similarity">
    <text evidence="1">Belongs to the glycosyltransferase 8 family.</text>
</comment>
<keyword evidence="2" id="KW-0479">Metal-binding</keyword>
<protein>
    <recommendedName>
        <fullName evidence="3">Glycosyl transferase family 8 C-terminal domain-containing protein</fullName>
    </recommendedName>
</protein>
<feature type="domain" description="Glycosyl transferase family 8 C-terminal" evidence="3">
    <location>
        <begin position="46"/>
        <end position="95"/>
    </location>
</feature>
<gene>
    <name evidence="4" type="ORF">HH682_12260</name>
</gene>
<evidence type="ECO:0000313" key="4">
    <source>
        <dbReference type="EMBL" id="MBT0725175.1"/>
    </source>
</evidence>
<proteinExistence type="inferred from homology"/>
<dbReference type="Proteomes" id="UP000790096">
    <property type="component" value="Unassembled WGS sequence"/>
</dbReference>
<evidence type="ECO:0000256" key="2">
    <source>
        <dbReference type="ARBA" id="ARBA00022723"/>
    </source>
</evidence>
<dbReference type="InterPro" id="IPR013645">
    <property type="entry name" value="Glyco_transf_8N"/>
</dbReference>
<dbReference type="EMBL" id="JABBFR010000017">
    <property type="protein sequence ID" value="MBT0725175.1"/>
    <property type="molecule type" value="Genomic_DNA"/>
</dbReference>
<keyword evidence="5" id="KW-1185">Reference proteome</keyword>